<dbReference type="EMBL" id="KV453911">
    <property type="protein sequence ID" value="ODV80213.1"/>
    <property type="molecule type" value="Genomic_DNA"/>
</dbReference>
<keyword evidence="8 9" id="KW-0482">Metalloprotease</keyword>
<dbReference type="PRINTS" id="PR00932">
    <property type="entry name" value="AMINO1PTASE"/>
</dbReference>
<evidence type="ECO:0000256" key="10">
    <source>
        <dbReference type="SAM" id="MobiDB-lite"/>
    </source>
</evidence>
<dbReference type="Proteomes" id="UP000094285">
    <property type="component" value="Unassembled WGS sequence"/>
</dbReference>
<dbReference type="Gene3D" id="3.40.630.10">
    <property type="entry name" value="Zn peptidases"/>
    <property type="match status" value="1"/>
</dbReference>
<comment type="cofactor">
    <cofactor evidence="1">
        <name>Zn(2+)</name>
        <dbReference type="ChEBI" id="CHEBI:29105"/>
    </cofactor>
</comment>
<reference evidence="12" key="1">
    <citation type="submission" date="2016-05" db="EMBL/GenBank/DDBJ databases">
        <title>Comparative genomics of biotechnologically important yeasts.</title>
        <authorList>
            <consortium name="DOE Joint Genome Institute"/>
            <person name="Riley R."/>
            <person name="Haridas S."/>
            <person name="Wolfe K.H."/>
            <person name="Lopes M.R."/>
            <person name="Hittinger C.T."/>
            <person name="Goker M."/>
            <person name="Salamov A."/>
            <person name="Wisecaver J."/>
            <person name="Long T.M."/>
            <person name="Aerts A.L."/>
            <person name="Barry K."/>
            <person name="Choi C."/>
            <person name="Clum A."/>
            <person name="Coughlan A.Y."/>
            <person name="Deshpande S."/>
            <person name="Douglass A.P."/>
            <person name="Hanson S.J."/>
            <person name="Klenk H.-P."/>
            <person name="Labutti K."/>
            <person name="Lapidus A."/>
            <person name="Lindquist E."/>
            <person name="Lipzen A."/>
            <person name="Meier-Kolthoff J.P."/>
            <person name="Ohm R.A."/>
            <person name="Otillar R.P."/>
            <person name="Pangilinan J."/>
            <person name="Peng Y."/>
            <person name="Rokas A."/>
            <person name="Rosa C.A."/>
            <person name="Scheuner C."/>
            <person name="Sibirny A.A."/>
            <person name="Slot J.C."/>
            <person name="Stielow J.B."/>
            <person name="Sun H."/>
            <person name="Kurtzman C.P."/>
            <person name="Blackwell M."/>
            <person name="Grigoriev I.V."/>
            <person name="Jeffries T.W."/>
        </authorList>
    </citation>
    <scope>NUCLEOTIDE SEQUENCE [LARGE SCALE GENOMIC DNA]</scope>
    <source>
        <strain evidence="12">NRRL Y-17324</strain>
    </source>
</reference>
<dbReference type="GeneID" id="30983796"/>
<accession>A0A1E4SL34</accession>
<evidence type="ECO:0000313" key="11">
    <source>
        <dbReference type="EMBL" id="ODV80213.1"/>
    </source>
</evidence>
<dbReference type="AlphaFoldDB" id="A0A1E4SL34"/>
<evidence type="ECO:0000256" key="7">
    <source>
        <dbReference type="ARBA" id="ARBA00022833"/>
    </source>
</evidence>
<keyword evidence="4 9" id="KW-0645">Protease</keyword>
<dbReference type="Gene3D" id="2.30.250.10">
    <property type="entry name" value="Aminopeptidase i, Domain 2"/>
    <property type="match status" value="1"/>
</dbReference>
<evidence type="ECO:0000256" key="2">
    <source>
        <dbReference type="ARBA" id="ARBA00008290"/>
    </source>
</evidence>
<dbReference type="SUPFAM" id="SSF53187">
    <property type="entry name" value="Zn-dependent exopeptidases"/>
    <property type="match status" value="1"/>
</dbReference>
<dbReference type="PANTHER" id="PTHR28570:SF4">
    <property type="entry name" value="VACUOLAR AMINOPEPTIDASE 1"/>
    <property type="match status" value="1"/>
</dbReference>
<dbReference type="SUPFAM" id="SSF101821">
    <property type="entry name" value="Aminopeptidase/glucanase lid domain"/>
    <property type="match status" value="1"/>
</dbReference>
<evidence type="ECO:0000256" key="3">
    <source>
        <dbReference type="ARBA" id="ARBA00022438"/>
    </source>
</evidence>
<dbReference type="InterPro" id="IPR001948">
    <property type="entry name" value="Peptidase_M18"/>
</dbReference>
<dbReference type="GO" id="GO:0008270">
    <property type="term" value="F:zinc ion binding"/>
    <property type="evidence" value="ECO:0007669"/>
    <property type="project" value="InterPro"/>
</dbReference>
<keyword evidence="3 9" id="KW-0031">Aminopeptidase</keyword>
<dbReference type="RefSeq" id="XP_020065335.1">
    <property type="nucleotide sequence ID" value="XM_020209660.1"/>
</dbReference>
<dbReference type="Pfam" id="PF02127">
    <property type="entry name" value="Peptidase_M18"/>
    <property type="match status" value="1"/>
</dbReference>
<evidence type="ECO:0000313" key="12">
    <source>
        <dbReference type="Proteomes" id="UP000094285"/>
    </source>
</evidence>
<dbReference type="InterPro" id="IPR023358">
    <property type="entry name" value="Peptidase_M18_dom2"/>
</dbReference>
<evidence type="ECO:0000256" key="9">
    <source>
        <dbReference type="RuleBase" id="RU004386"/>
    </source>
</evidence>
<feature type="region of interest" description="Disordered" evidence="10">
    <location>
        <begin position="1"/>
        <end position="20"/>
    </location>
</feature>
<evidence type="ECO:0000256" key="1">
    <source>
        <dbReference type="ARBA" id="ARBA00001947"/>
    </source>
</evidence>
<sequence>MSVSQSPQAQGTSTSTKGTNQSQDDFLRYYEGYADQYIDCMDNSPTTYHFVDHFRSVLDNNGFKGYKDKEHHDFSKPGLYYTIKDDLTVVAFIVGGKWAPEKGSIVVGTHVDSVTLKVNPRGLLRASKDGYELLGVAPYSGGLPQSILDRELGLAGAVLVKGPDGKVQRKLISTGSKPIGIIPSIAEHFGISLTPNPQTQAVPIIGFGSNDLKPTQEEQASPLYSQHPLSLIRLVSSLSNTPVSQILDLELELVNVQKGARGGLSHEFVYASNLDDRLCSFGAMYALLEFSKRFYTDKNIEDYDGLVGVYFTNNEEIGSNTRTGAGGGFLRDTLALVVASRYPAKSKEYLAQLMTHTIVLSSDVTHALNPNYKDAYLEGHVALPNTGPTVKIDVSQHVLTDAESVVFLENIVGKLPGIKLQTFHIRNDGRLGGTIGPIMSSSRRGINGAALIIDVGLPILAMHNARSIVGYKDIGMGVRFYKAAFEYWQEFRPVDHDAA</sequence>
<dbReference type="STRING" id="984487.A0A1E4SL34"/>
<organism evidence="11 12">
    <name type="scientific">Suhomyces tanzawaensis NRRL Y-17324</name>
    <dbReference type="NCBI Taxonomy" id="984487"/>
    <lineage>
        <taxon>Eukaryota</taxon>
        <taxon>Fungi</taxon>
        <taxon>Dikarya</taxon>
        <taxon>Ascomycota</taxon>
        <taxon>Saccharomycotina</taxon>
        <taxon>Pichiomycetes</taxon>
        <taxon>Debaryomycetaceae</taxon>
        <taxon>Suhomyces</taxon>
    </lineage>
</organism>
<proteinExistence type="inferred from homology"/>
<keyword evidence="7 9" id="KW-0862">Zinc</keyword>
<evidence type="ECO:0000256" key="4">
    <source>
        <dbReference type="ARBA" id="ARBA00022670"/>
    </source>
</evidence>
<dbReference type="PANTHER" id="PTHR28570">
    <property type="entry name" value="ASPARTYL AMINOPEPTIDASE"/>
    <property type="match status" value="1"/>
</dbReference>
<keyword evidence="5 9" id="KW-0479">Metal-binding</keyword>
<evidence type="ECO:0000256" key="8">
    <source>
        <dbReference type="ARBA" id="ARBA00023049"/>
    </source>
</evidence>
<keyword evidence="6 9" id="KW-0378">Hydrolase</keyword>
<protein>
    <submittedName>
        <fullName evidence="11">Peptidase M18, aminopeptidase I</fullName>
    </submittedName>
</protein>
<evidence type="ECO:0000256" key="5">
    <source>
        <dbReference type="ARBA" id="ARBA00022723"/>
    </source>
</evidence>
<evidence type="ECO:0000256" key="6">
    <source>
        <dbReference type="ARBA" id="ARBA00022801"/>
    </source>
</evidence>
<name>A0A1E4SL34_9ASCO</name>
<keyword evidence="12" id="KW-1185">Reference proteome</keyword>
<dbReference type="GO" id="GO:0000324">
    <property type="term" value="C:fungal-type vacuole"/>
    <property type="evidence" value="ECO:0007669"/>
    <property type="project" value="TreeGrafter"/>
</dbReference>
<dbReference type="GO" id="GO:0070006">
    <property type="term" value="F:metalloaminopeptidase activity"/>
    <property type="evidence" value="ECO:0007669"/>
    <property type="project" value="TreeGrafter"/>
</dbReference>
<gene>
    <name evidence="11" type="ORF">CANTADRAFT_49035</name>
</gene>
<dbReference type="GO" id="GO:0006508">
    <property type="term" value="P:proteolysis"/>
    <property type="evidence" value="ECO:0007669"/>
    <property type="project" value="UniProtKB-KW"/>
</dbReference>
<comment type="similarity">
    <text evidence="2 9">Belongs to the peptidase M18 family.</text>
</comment>
<dbReference type="OrthoDB" id="9880441at2759"/>